<dbReference type="InterPro" id="IPR020846">
    <property type="entry name" value="MFS_dom"/>
</dbReference>
<evidence type="ECO:0000259" key="8">
    <source>
        <dbReference type="PROSITE" id="PS50850"/>
    </source>
</evidence>
<dbReference type="Pfam" id="PF07690">
    <property type="entry name" value="MFS_1"/>
    <property type="match status" value="1"/>
</dbReference>
<feature type="transmembrane region" description="Helical" evidence="7">
    <location>
        <begin position="21"/>
        <end position="42"/>
    </location>
</feature>
<feature type="transmembrane region" description="Helical" evidence="7">
    <location>
        <begin position="475"/>
        <end position="495"/>
    </location>
</feature>
<feature type="transmembrane region" description="Helical" evidence="7">
    <location>
        <begin position="268"/>
        <end position="288"/>
    </location>
</feature>
<feature type="transmembrane region" description="Helical" evidence="7">
    <location>
        <begin position="57"/>
        <end position="79"/>
    </location>
</feature>
<evidence type="ECO:0000313" key="9">
    <source>
        <dbReference type="EMBL" id="KAF5317946.1"/>
    </source>
</evidence>
<dbReference type="AlphaFoldDB" id="A0A8H5B7A9"/>
<feature type="transmembrane region" description="Helical" evidence="7">
    <location>
        <begin position="91"/>
        <end position="108"/>
    </location>
</feature>
<keyword evidence="5 7" id="KW-0472">Membrane</keyword>
<evidence type="ECO:0000256" key="4">
    <source>
        <dbReference type="ARBA" id="ARBA00022989"/>
    </source>
</evidence>
<feature type="transmembrane region" description="Helical" evidence="7">
    <location>
        <begin position="340"/>
        <end position="363"/>
    </location>
</feature>
<feature type="domain" description="Major facilitator superfamily (MFS) profile" evidence="8">
    <location>
        <begin position="20"/>
        <end position="499"/>
    </location>
</feature>
<evidence type="ECO:0000256" key="5">
    <source>
        <dbReference type="ARBA" id="ARBA00023136"/>
    </source>
</evidence>
<dbReference type="PANTHER" id="PTHR23504:SF15">
    <property type="entry name" value="MAJOR FACILITATOR SUPERFAMILY (MFS) PROFILE DOMAIN-CONTAINING PROTEIN"/>
    <property type="match status" value="1"/>
</dbReference>
<comment type="caution">
    <text evidence="9">The sequence shown here is derived from an EMBL/GenBank/DDBJ whole genome shotgun (WGS) entry which is preliminary data.</text>
</comment>
<keyword evidence="3 7" id="KW-0812">Transmembrane</keyword>
<protein>
    <recommendedName>
        <fullName evidence="8">Major facilitator superfamily (MFS) profile domain-containing protein</fullName>
    </recommendedName>
</protein>
<dbReference type="SUPFAM" id="SSF103473">
    <property type="entry name" value="MFS general substrate transporter"/>
    <property type="match status" value="1"/>
</dbReference>
<dbReference type="GO" id="GO:0022857">
    <property type="term" value="F:transmembrane transporter activity"/>
    <property type="evidence" value="ECO:0007669"/>
    <property type="project" value="InterPro"/>
</dbReference>
<keyword evidence="4 7" id="KW-1133">Transmembrane helix</keyword>
<dbReference type="Proteomes" id="UP000567179">
    <property type="component" value="Unassembled WGS sequence"/>
</dbReference>
<sequence length="500" mass="53017">MADILPGASKRQRTPLPADQIAILLFLRFCESASMFVIFPFLNELMASVTGGDSSRVGYYAGIMESVRQLLSLVCVMYWSRTSDRIGRKPVLLIGMFALAVSTTSFGFSKTFLALIVSRCIFTAFNSNAGVIKSVVGEITDSTNSADAFALLHVPWAAGSSFGALIGGTFSRPADQFPSLFHSKFWIDHPYFLPCAIMGCVALFACWLIAAFLRESVYIPRPSSTSTEDPLTTPLLPSKSTKPSLEITPPNAADAPVPFSALIRNTKVLLPIACYVSLAALHAASNALQPLFLAMPVAIGGLGLPPRTVGYILAAYGVTNAAVQTLLLGRAVRRVGVKRVLVCAMAAFAPVFAFAPVLNLVARACAAGGDVDMPVMFWALLACQLGCSLVMELGYGEFFLPASSALSCLYTCSRIMLLHSGCVYIFITAGSPNKRSLGATHGLAQTLVSIGRIAAPALASSMLSASIQYDLLGGYAVYVLFVILAAGAVGLASYLPRRVD</sequence>
<reference evidence="9 10" key="1">
    <citation type="journal article" date="2020" name="ISME J.">
        <title>Uncovering the hidden diversity of litter-decomposition mechanisms in mushroom-forming fungi.</title>
        <authorList>
            <person name="Floudas D."/>
            <person name="Bentzer J."/>
            <person name="Ahren D."/>
            <person name="Johansson T."/>
            <person name="Persson P."/>
            <person name="Tunlid A."/>
        </authorList>
    </citation>
    <scope>NUCLEOTIDE SEQUENCE [LARGE SCALE GENOMIC DNA]</scope>
    <source>
        <strain evidence="9 10">CBS 101986</strain>
    </source>
</reference>
<evidence type="ECO:0000256" key="3">
    <source>
        <dbReference type="ARBA" id="ARBA00022692"/>
    </source>
</evidence>
<evidence type="ECO:0000256" key="6">
    <source>
        <dbReference type="SAM" id="MobiDB-lite"/>
    </source>
</evidence>
<dbReference type="OrthoDB" id="419616at2759"/>
<feature type="transmembrane region" description="Helical" evidence="7">
    <location>
        <begin position="191"/>
        <end position="213"/>
    </location>
</feature>
<accession>A0A8H5B7A9</accession>
<evidence type="ECO:0000256" key="7">
    <source>
        <dbReference type="SAM" id="Phobius"/>
    </source>
</evidence>
<keyword evidence="2" id="KW-0813">Transport</keyword>
<dbReference type="PROSITE" id="PS50850">
    <property type="entry name" value="MFS"/>
    <property type="match status" value="1"/>
</dbReference>
<dbReference type="InterPro" id="IPR036259">
    <property type="entry name" value="MFS_trans_sf"/>
</dbReference>
<feature type="transmembrane region" description="Helical" evidence="7">
    <location>
        <begin position="148"/>
        <end position="171"/>
    </location>
</feature>
<evidence type="ECO:0000313" key="10">
    <source>
        <dbReference type="Proteomes" id="UP000567179"/>
    </source>
</evidence>
<comment type="subcellular location">
    <subcellularLocation>
        <location evidence="1">Membrane</location>
        <topology evidence="1">Multi-pass membrane protein</topology>
    </subcellularLocation>
</comment>
<dbReference type="InterPro" id="IPR011701">
    <property type="entry name" value="MFS"/>
</dbReference>
<evidence type="ECO:0000256" key="1">
    <source>
        <dbReference type="ARBA" id="ARBA00004141"/>
    </source>
</evidence>
<dbReference type="EMBL" id="JAACJJ010000031">
    <property type="protein sequence ID" value="KAF5317946.1"/>
    <property type="molecule type" value="Genomic_DNA"/>
</dbReference>
<dbReference type="Gene3D" id="1.20.1250.20">
    <property type="entry name" value="MFS general substrate transporter like domains"/>
    <property type="match status" value="1"/>
</dbReference>
<feature type="region of interest" description="Disordered" evidence="6">
    <location>
        <begin position="222"/>
        <end position="245"/>
    </location>
</feature>
<organism evidence="9 10">
    <name type="scientific">Psilocybe cf. subviscida</name>
    <dbReference type="NCBI Taxonomy" id="2480587"/>
    <lineage>
        <taxon>Eukaryota</taxon>
        <taxon>Fungi</taxon>
        <taxon>Dikarya</taxon>
        <taxon>Basidiomycota</taxon>
        <taxon>Agaricomycotina</taxon>
        <taxon>Agaricomycetes</taxon>
        <taxon>Agaricomycetidae</taxon>
        <taxon>Agaricales</taxon>
        <taxon>Agaricineae</taxon>
        <taxon>Strophariaceae</taxon>
        <taxon>Psilocybe</taxon>
    </lineage>
</organism>
<evidence type="ECO:0000256" key="2">
    <source>
        <dbReference type="ARBA" id="ARBA00022448"/>
    </source>
</evidence>
<feature type="transmembrane region" description="Helical" evidence="7">
    <location>
        <begin position="114"/>
        <end position="136"/>
    </location>
</feature>
<feature type="transmembrane region" description="Helical" evidence="7">
    <location>
        <begin position="308"/>
        <end position="328"/>
    </location>
</feature>
<name>A0A8H5B7A9_9AGAR</name>
<dbReference type="GO" id="GO:0016020">
    <property type="term" value="C:membrane"/>
    <property type="evidence" value="ECO:0007669"/>
    <property type="project" value="UniProtKB-SubCell"/>
</dbReference>
<dbReference type="PANTHER" id="PTHR23504">
    <property type="entry name" value="MAJOR FACILITATOR SUPERFAMILY DOMAIN-CONTAINING PROTEIN 10"/>
    <property type="match status" value="1"/>
</dbReference>
<proteinExistence type="predicted"/>
<keyword evidence="10" id="KW-1185">Reference proteome</keyword>
<feature type="transmembrane region" description="Helical" evidence="7">
    <location>
        <begin position="407"/>
        <end position="427"/>
    </location>
</feature>
<feature type="transmembrane region" description="Helical" evidence="7">
    <location>
        <begin position="375"/>
        <end position="395"/>
    </location>
</feature>
<gene>
    <name evidence="9" type="ORF">D9619_012266</name>
</gene>